<proteinExistence type="predicted"/>
<dbReference type="EMBL" id="CM010715">
    <property type="protein sequence ID" value="RZC48198.1"/>
    <property type="molecule type" value="Genomic_DNA"/>
</dbReference>
<name>A0A4Y7IL69_PAPSO</name>
<dbReference type="InterPro" id="IPR053250">
    <property type="entry name" value="Glycosyltransferase_77"/>
</dbReference>
<reference evidence="1 2" key="1">
    <citation type="journal article" date="2018" name="Science">
        <title>The opium poppy genome and morphinan production.</title>
        <authorList>
            <person name="Guo L."/>
            <person name="Winzer T."/>
            <person name="Yang X."/>
            <person name="Li Y."/>
            <person name="Ning Z."/>
            <person name="He Z."/>
            <person name="Teodor R."/>
            <person name="Lu Y."/>
            <person name="Bowser T.A."/>
            <person name="Graham I.A."/>
            <person name="Ye K."/>
        </authorList>
    </citation>
    <scope>NUCLEOTIDE SEQUENCE [LARGE SCALE GENOMIC DNA]</scope>
    <source>
        <strain evidence="2">cv. HN1</strain>
        <tissue evidence="1">Leaves</tissue>
    </source>
</reference>
<dbReference type="Gramene" id="RZC48198">
    <property type="protein sequence ID" value="RZC48198"/>
    <property type="gene ID" value="C5167_041119"/>
</dbReference>
<evidence type="ECO:0000313" key="2">
    <source>
        <dbReference type="Proteomes" id="UP000316621"/>
    </source>
</evidence>
<dbReference type="PANTHER" id="PTHR46936:SF1">
    <property type="entry name" value="ARABINOSYLTRANSFERASE XEG113"/>
    <property type="match status" value="1"/>
</dbReference>
<dbReference type="GO" id="GO:0052636">
    <property type="term" value="F:arabinosyltransferase activity"/>
    <property type="evidence" value="ECO:0007669"/>
    <property type="project" value="TreeGrafter"/>
</dbReference>
<dbReference type="STRING" id="3469.A0A4Y7IL69"/>
<accession>A0A4Y7IL69</accession>
<gene>
    <name evidence="1" type="ORF">C5167_041119</name>
</gene>
<dbReference type="GO" id="GO:0052325">
    <property type="term" value="P:cell wall pectin biosynthetic process"/>
    <property type="evidence" value="ECO:0007669"/>
    <property type="project" value="TreeGrafter"/>
</dbReference>
<dbReference type="GO" id="GO:0005794">
    <property type="term" value="C:Golgi apparatus"/>
    <property type="evidence" value="ECO:0007669"/>
    <property type="project" value="TreeGrafter"/>
</dbReference>
<evidence type="ECO:0000313" key="1">
    <source>
        <dbReference type="EMBL" id="RZC48198.1"/>
    </source>
</evidence>
<sequence>MRRVPFFNSKQFSGSMEFTESFKQTRSMLFQHLWSHLAAVDKGCCEPKHREADCCEPKHCEVKCCEPKRCKPIAICQSGDLADAEVLQIQLAELLKRNAGCLVGNMTNGGLFYFVNVEVQQGLGQQQLDVDLCSMLMNDNNNAEQKLQHTNYKAQINDHANAASQLKVMPPLWYRVDRMWFPHPGIMPGTMTRQPYLCPLDHVFEINIMLKEQSEETFGPKIDIREYSFVDNPLVVPKQVKESWFDVQQCQEGSPNCHAVTNTSRPGTFRFPKNRNEETCIWVFSSFKDVKALQFSSLQDAFSGFSDKASNGRDV</sequence>
<dbReference type="AlphaFoldDB" id="A0A4Y7IL69"/>
<keyword evidence="2" id="KW-1185">Reference proteome</keyword>
<dbReference type="PANTHER" id="PTHR46936">
    <property type="entry name" value="ARABINOSYLTRANSFERASE XEG113"/>
    <property type="match status" value="1"/>
</dbReference>
<organism evidence="1 2">
    <name type="scientific">Papaver somniferum</name>
    <name type="common">Opium poppy</name>
    <dbReference type="NCBI Taxonomy" id="3469"/>
    <lineage>
        <taxon>Eukaryota</taxon>
        <taxon>Viridiplantae</taxon>
        <taxon>Streptophyta</taxon>
        <taxon>Embryophyta</taxon>
        <taxon>Tracheophyta</taxon>
        <taxon>Spermatophyta</taxon>
        <taxon>Magnoliopsida</taxon>
        <taxon>Ranunculales</taxon>
        <taxon>Papaveraceae</taxon>
        <taxon>Papaveroideae</taxon>
        <taxon>Papaver</taxon>
    </lineage>
</organism>
<dbReference type="Proteomes" id="UP000316621">
    <property type="component" value="Chromosome 1"/>
</dbReference>
<protein>
    <submittedName>
        <fullName evidence="1">Uncharacterized protein</fullName>
    </submittedName>
</protein>